<proteinExistence type="predicted"/>
<evidence type="ECO:0000313" key="2">
    <source>
        <dbReference type="WBParaSite" id="Pan_g22505.t1"/>
    </source>
</evidence>
<evidence type="ECO:0000313" key="1">
    <source>
        <dbReference type="Proteomes" id="UP000492821"/>
    </source>
</evidence>
<sequence>MPYPITKLSYGLRSRLSELTTPLERYNLQIAAGNASICPPELQLIQETFYYSSFSRKNGRIQFVPSNNNGHHIVTPFVLTPNAFAKCIEPTTLQGLRPQDFESVIFGHTLIKSDWFVVEDCLLSPSFYETFRAVFSEVRYLMICGNTNDSYTFNLTDLLTTFPTLRYICTSLCNSNTWMTEILQSGKHSLESLLLLFYNYSKFAKFNFNDLLKFLKAQKQGFRVHISIWLYNEKLEVYFSKLIKYLNDKLVQGYAWKPKVPTHIHIQIYSVHTSYRDLTWHLPLDDHKKVTLKSRKK</sequence>
<protein>
    <submittedName>
        <fullName evidence="2">FBA_2 domain-containing protein</fullName>
    </submittedName>
</protein>
<reference evidence="2" key="2">
    <citation type="submission" date="2020-10" db="UniProtKB">
        <authorList>
            <consortium name="WormBaseParasite"/>
        </authorList>
    </citation>
    <scope>IDENTIFICATION</scope>
</reference>
<reference evidence="1" key="1">
    <citation type="journal article" date="2013" name="Genetics">
        <title>The draft genome and transcriptome of Panagrellus redivivus are shaped by the harsh demands of a free-living lifestyle.</title>
        <authorList>
            <person name="Srinivasan J."/>
            <person name="Dillman A.R."/>
            <person name="Macchietto M.G."/>
            <person name="Heikkinen L."/>
            <person name="Lakso M."/>
            <person name="Fracchia K.M."/>
            <person name="Antoshechkin I."/>
            <person name="Mortazavi A."/>
            <person name="Wong G."/>
            <person name="Sternberg P.W."/>
        </authorList>
    </citation>
    <scope>NUCLEOTIDE SEQUENCE [LARGE SCALE GENOMIC DNA]</scope>
    <source>
        <strain evidence="1">MT8872</strain>
    </source>
</reference>
<dbReference type="AlphaFoldDB" id="A0A7E4VLW8"/>
<accession>A0A7E4VLW8</accession>
<dbReference type="WBParaSite" id="Pan_g22505.t1">
    <property type="protein sequence ID" value="Pan_g22505.t1"/>
    <property type="gene ID" value="Pan_g22505"/>
</dbReference>
<dbReference type="Proteomes" id="UP000492821">
    <property type="component" value="Unassembled WGS sequence"/>
</dbReference>
<name>A0A7E4VLW8_PANRE</name>
<organism evidence="1 2">
    <name type="scientific">Panagrellus redivivus</name>
    <name type="common">Microworm</name>
    <dbReference type="NCBI Taxonomy" id="6233"/>
    <lineage>
        <taxon>Eukaryota</taxon>
        <taxon>Metazoa</taxon>
        <taxon>Ecdysozoa</taxon>
        <taxon>Nematoda</taxon>
        <taxon>Chromadorea</taxon>
        <taxon>Rhabditida</taxon>
        <taxon>Tylenchina</taxon>
        <taxon>Panagrolaimomorpha</taxon>
        <taxon>Panagrolaimoidea</taxon>
        <taxon>Panagrolaimidae</taxon>
        <taxon>Panagrellus</taxon>
    </lineage>
</organism>
<keyword evidence="1" id="KW-1185">Reference proteome</keyword>